<evidence type="ECO:0000313" key="2">
    <source>
        <dbReference type="Proteomes" id="UP001246473"/>
    </source>
</evidence>
<dbReference type="RefSeq" id="WP_146153353.1">
    <property type="nucleotide sequence ID" value="NZ_CP157346.1"/>
</dbReference>
<proteinExistence type="predicted"/>
<reference evidence="1" key="1">
    <citation type="submission" date="2022-08" db="EMBL/GenBank/DDBJ databases">
        <authorList>
            <person name="Kim S.-J."/>
        </authorList>
    </citation>
    <scope>NUCLEOTIDE SEQUENCE</scope>
    <source>
        <strain evidence="1">KJ</strain>
    </source>
</reference>
<sequence>MMVFYCSIYEWSFAGANQKDHPCPASLKPSRTDLKREVSLVRLNGCPAVLWTDPESSDARHACGRRIALVNKTPAAQSKHRCLSLALAGVRSESALIASREVIVCKALIDALTFWCAACRNVIAAFGANALPSC</sequence>
<name>A0AAP5UTD3_9BURK</name>
<gene>
    <name evidence="1" type="ORF">ParKJ_12480</name>
</gene>
<organism evidence="1 2">
    <name type="scientific">Paraburkholderia fungorum</name>
    <dbReference type="NCBI Taxonomy" id="134537"/>
    <lineage>
        <taxon>Bacteria</taxon>
        <taxon>Pseudomonadati</taxon>
        <taxon>Pseudomonadota</taxon>
        <taxon>Betaproteobacteria</taxon>
        <taxon>Burkholderiales</taxon>
        <taxon>Burkholderiaceae</taxon>
        <taxon>Paraburkholderia</taxon>
    </lineage>
</organism>
<dbReference type="EMBL" id="JANSLM010000003">
    <property type="protein sequence ID" value="MDT8838230.1"/>
    <property type="molecule type" value="Genomic_DNA"/>
</dbReference>
<evidence type="ECO:0000313" key="1">
    <source>
        <dbReference type="EMBL" id="MDT8838230.1"/>
    </source>
</evidence>
<dbReference type="Proteomes" id="UP001246473">
    <property type="component" value="Unassembled WGS sequence"/>
</dbReference>
<accession>A0AAP5UTD3</accession>
<comment type="caution">
    <text evidence="1">The sequence shown here is derived from an EMBL/GenBank/DDBJ whole genome shotgun (WGS) entry which is preliminary data.</text>
</comment>
<dbReference type="AlphaFoldDB" id="A0AAP5UTD3"/>
<protein>
    <submittedName>
        <fullName evidence="1">Uncharacterized protein</fullName>
    </submittedName>
</protein>